<dbReference type="EMBL" id="CADCTJ010001225">
    <property type="protein sequence ID" value="CAA9289370.1"/>
    <property type="molecule type" value="Genomic_DNA"/>
</dbReference>
<gene>
    <name evidence="1" type="ORF">AVDCRST_MAG95-3893</name>
</gene>
<name>A0A6J4JWQ8_9BACT</name>
<organism evidence="1">
    <name type="scientific">uncultured Adhaeribacter sp</name>
    <dbReference type="NCBI Taxonomy" id="448109"/>
    <lineage>
        <taxon>Bacteria</taxon>
        <taxon>Pseudomonadati</taxon>
        <taxon>Bacteroidota</taxon>
        <taxon>Cytophagia</taxon>
        <taxon>Cytophagales</taxon>
        <taxon>Hymenobacteraceae</taxon>
        <taxon>Adhaeribacter</taxon>
        <taxon>environmental samples</taxon>
    </lineage>
</organism>
<accession>A0A6J4JWQ8</accession>
<reference evidence="1" key="1">
    <citation type="submission" date="2020-02" db="EMBL/GenBank/DDBJ databases">
        <authorList>
            <person name="Meier V. D."/>
        </authorList>
    </citation>
    <scope>NUCLEOTIDE SEQUENCE</scope>
    <source>
        <strain evidence="1">AVDCRST_MAG95</strain>
    </source>
</reference>
<evidence type="ECO:0000313" key="1">
    <source>
        <dbReference type="EMBL" id="CAA9289370.1"/>
    </source>
</evidence>
<protein>
    <submittedName>
        <fullName evidence="1">Uncharacterized protein</fullName>
    </submittedName>
</protein>
<dbReference type="AlphaFoldDB" id="A0A6J4JWQ8"/>
<proteinExistence type="predicted"/>
<sequence length="44" mass="5429">MHSLQQIAEFRGWLITWELERKIMLNKVDEIKNRINTMADEWLQ</sequence>